<dbReference type="Pfam" id="PF02901">
    <property type="entry name" value="PFL-like"/>
    <property type="match status" value="1"/>
</dbReference>
<evidence type="ECO:0000313" key="3">
    <source>
        <dbReference type="Proteomes" id="UP000429785"/>
    </source>
</evidence>
<comment type="caution">
    <text evidence="2">The sequence shown here is derived from an EMBL/GenBank/DDBJ whole genome shotgun (WGS) entry which is preliminary data.</text>
</comment>
<dbReference type="InterPro" id="IPR051215">
    <property type="entry name" value="GRE"/>
</dbReference>
<protein>
    <submittedName>
        <fullName evidence="2">Glycyl radical protein</fullName>
    </submittedName>
</protein>
<dbReference type="GO" id="GO:0005829">
    <property type="term" value="C:cytosol"/>
    <property type="evidence" value="ECO:0007669"/>
    <property type="project" value="TreeGrafter"/>
</dbReference>
<dbReference type="PROSITE" id="PS51554">
    <property type="entry name" value="PFL"/>
    <property type="match status" value="1"/>
</dbReference>
<reference evidence="2 3" key="1">
    <citation type="submission" date="2019-10" db="EMBL/GenBank/DDBJ databases">
        <title>Muricauda olearia CL-SS4 JCM15563 genome.</title>
        <authorList>
            <person name="Liu L."/>
        </authorList>
    </citation>
    <scope>NUCLEOTIDE SEQUENCE [LARGE SCALE GENOMIC DNA]</scope>
    <source>
        <strain evidence="2 3">CL-SS4</strain>
    </source>
</reference>
<feature type="domain" description="PFL" evidence="1">
    <location>
        <begin position="1"/>
        <end position="103"/>
    </location>
</feature>
<feature type="non-terminal residue" evidence="2">
    <location>
        <position position="1"/>
    </location>
</feature>
<feature type="non-terminal residue" evidence="2">
    <location>
        <position position="103"/>
    </location>
</feature>
<dbReference type="GO" id="GO:0003824">
    <property type="term" value="F:catalytic activity"/>
    <property type="evidence" value="ECO:0007669"/>
    <property type="project" value="InterPro"/>
</dbReference>
<dbReference type="InterPro" id="IPR004184">
    <property type="entry name" value="PFL_dom"/>
</dbReference>
<proteinExistence type="predicted"/>
<evidence type="ECO:0000313" key="2">
    <source>
        <dbReference type="EMBL" id="KAB7519663.1"/>
    </source>
</evidence>
<dbReference type="RefSeq" id="WP_249042471.1">
    <property type="nucleotide sequence ID" value="NZ_WELG01000211.1"/>
</dbReference>
<accession>A0A6I1DX53</accession>
<dbReference type="AlphaFoldDB" id="A0A6I1DX53"/>
<dbReference type="Proteomes" id="UP000429785">
    <property type="component" value="Unassembled WGS sequence"/>
</dbReference>
<dbReference type="Gene3D" id="3.20.70.20">
    <property type="match status" value="1"/>
</dbReference>
<dbReference type="PANTHER" id="PTHR43641">
    <property type="entry name" value="FORMATE ACETYLTRANSFERASE 3-RELATED"/>
    <property type="match status" value="1"/>
</dbReference>
<dbReference type="SUPFAM" id="SSF51998">
    <property type="entry name" value="PFL-like glycyl radical enzymes"/>
    <property type="match status" value="1"/>
</dbReference>
<sequence>VLAIGYEGIMAKAQAELDRCHVGDGDYARRSHFLSAVILSCQAVMEYAQRYAALAEKMAAECSDPVRRNELEVIALNCSRVPAKGAGSFYEACQSFWFVQQLI</sequence>
<evidence type="ECO:0000259" key="1">
    <source>
        <dbReference type="PROSITE" id="PS51554"/>
    </source>
</evidence>
<dbReference type="EMBL" id="WELG01000211">
    <property type="protein sequence ID" value="KAB7519663.1"/>
    <property type="molecule type" value="Genomic_DNA"/>
</dbReference>
<organism evidence="2 3">
    <name type="scientific">Flagellimonas olearia</name>
    <dbReference type="NCBI Taxonomy" id="552546"/>
    <lineage>
        <taxon>Bacteria</taxon>
        <taxon>Pseudomonadati</taxon>
        <taxon>Bacteroidota</taxon>
        <taxon>Flavobacteriia</taxon>
        <taxon>Flavobacteriales</taxon>
        <taxon>Flavobacteriaceae</taxon>
        <taxon>Flagellimonas</taxon>
    </lineage>
</organism>
<gene>
    <name evidence="2" type="ORF">F8C76_18485</name>
</gene>
<name>A0A6I1DX53_9FLAO</name>
<dbReference type="PANTHER" id="PTHR43641:SF2">
    <property type="entry name" value="DEHYDRATASE YBIW-RELATED"/>
    <property type="match status" value="1"/>
</dbReference>